<organism evidence="2 3">
    <name type="scientific">Amycolatopsis acididurans</name>
    <dbReference type="NCBI Taxonomy" id="2724524"/>
    <lineage>
        <taxon>Bacteria</taxon>
        <taxon>Bacillati</taxon>
        <taxon>Actinomycetota</taxon>
        <taxon>Actinomycetes</taxon>
        <taxon>Pseudonocardiales</taxon>
        <taxon>Pseudonocardiaceae</taxon>
        <taxon>Amycolatopsis</taxon>
    </lineage>
</organism>
<feature type="region of interest" description="Disordered" evidence="1">
    <location>
        <begin position="191"/>
        <end position="244"/>
    </location>
</feature>
<evidence type="ECO:0000313" key="2">
    <source>
        <dbReference type="EMBL" id="NKQ55272.1"/>
    </source>
</evidence>
<name>A0ABX1J653_9PSEU</name>
<accession>A0ABX1J653</accession>
<dbReference type="NCBIfam" id="NF040603">
    <property type="entry name" value="choice_anch_P"/>
    <property type="match status" value="1"/>
</dbReference>
<reference evidence="2 3" key="1">
    <citation type="submission" date="2020-04" db="EMBL/GenBank/DDBJ databases">
        <title>Novel species.</title>
        <authorList>
            <person name="Teo W.F.A."/>
            <person name="Lipun K."/>
            <person name="Srisuk N."/>
            <person name="Duangmal K."/>
        </authorList>
    </citation>
    <scope>NUCLEOTIDE SEQUENCE [LARGE SCALE GENOMIC DNA]</scope>
    <source>
        <strain evidence="2 3">K13G38</strain>
    </source>
</reference>
<dbReference type="Proteomes" id="UP000715441">
    <property type="component" value="Unassembled WGS sequence"/>
</dbReference>
<comment type="caution">
    <text evidence="2">The sequence shown here is derived from an EMBL/GenBank/DDBJ whole genome shotgun (WGS) entry which is preliminary data.</text>
</comment>
<protein>
    <submittedName>
        <fullName evidence="2">Uncharacterized protein</fullName>
    </submittedName>
</protein>
<proteinExistence type="predicted"/>
<dbReference type="RefSeq" id="WP_168518064.1">
    <property type="nucleotide sequence ID" value="NZ_JAAXLS010000014.1"/>
</dbReference>
<sequence length="244" mass="23311">MSRRTLAGGVGVLSAVLTAGVLLVPSAGATTAGDGVNSAFAISGSGLLAIPPTPSVNDKEGFAQQSLLTLTVPGGLGTVKALNAQAGSGQAQASVAKATIILGPGAPLLTASAIEAECSGKNASSSLAKVKIGNTPLDVSVPPNTGIAVPGLLSVMLNKQVKHSDGSVTVTAISINVDGVQKLDIASATCAPGDDNGGGSQTPTTSPATSTSNSGGGSGSGDTTLPGGKAPTPTPVKAHLDVTG</sequence>
<dbReference type="EMBL" id="JAAXLS010000014">
    <property type="protein sequence ID" value="NKQ55272.1"/>
    <property type="molecule type" value="Genomic_DNA"/>
</dbReference>
<feature type="compositionally biased region" description="Low complexity" evidence="1">
    <location>
        <begin position="201"/>
        <end position="213"/>
    </location>
</feature>
<gene>
    <name evidence="2" type="ORF">HFP15_20510</name>
</gene>
<evidence type="ECO:0000256" key="1">
    <source>
        <dbReference type="SAM" id="MobiDB-lite"/>
    </source>
</evidence>
<evidence type="ECO:0000313" key="3">
    <source>
        <dbReference type="Proteomes" id="UP000715441"/>
    </source>
</evidence>
<keyword evidence="3" id="KW-1185">Reference proteome</keyword>